<keyword evidence="6 7" id="KW-0472">Membrane</keyword>
<dbReference type="PANTHER" id="PTHR43298">
    <property type="entry name" value="MULTIDRUG RESISTANCE PROTEIN NORM-RELATED"/>
    <property type="match status" value="1"/>
</dbReference>
<dbReference type="AlphaFoldDB" id="A0A7W6M6Y7"/>
<evidence type="ECO:0000256" key="2">
    <source>
        <dbReference type="ARBA" id="ARBA00010199"/>
    </source>
</evidence>
<evidence type="ECO:0000256" key="1">
    <source>
        <dbReference type="ARBA" id="ARBA00004141"/>
    </source>
</evidence>
<dbReference type="PANTHER" id="PTHR43298:SF2">
    <property type="entry name" value="FMN_FAD EXPORTER YEEO-RELATED"/>
    <property type="match status" value="1"/>
</dbReference>
<keyword evidence="4 7" id="KW-0812">Transmembrane</keyword>
<comment type="similarity">
    <text evidence="2">Belongs to the multi antimicrobial extrusion (MATE) (TC 2.A.66.1) family.</text>
</comment>
<evidence type="ECO:0000256" key="3">
    <source>
        <dbReference type="ARBA" id="ARBA00022448"/>
    </source>
</evidence>
<feature type="transmembrane region" description="Helical" evidence="7">
    <location>
        <begin position="420"/>
        <end position="438"/>
    </location>
</feature>
<dbReference type="OrthoDB" id="9789527at2"/>
<feature type="transmembrane region" description="Helical" evidence="7">
    <location>
        <begin position="171"/>
        <end position="191"/>
    </location>
</feature>
<sequence>MKDKAKPTAAEATAAITHRRVLHIALPIVVSNATVPILGAVDTGVVGQMGLAAPIGAVGLGAIVLSAFYWFFGFLRMGTVGLTAQAAGDDDTAEVAALLTRGLLIGLGAGLAVIALQLPLFWAAFSVSPASSEVELLARQYMSIRVWSAPAAIAIYAITGWLIAQERTRAVLVIQLWMNGLNIGLDLWFVLGLDWGVQGVALATFLAEWSGAAMGLWFCRAAFRSPDWRNWLQVFDRLRWVRMVKLNTDILIRSMLLEAIFLSFVFLGSDMGDVTLAANQVLLQFLMITAYGLDGFAFAAEALVGRAVGARHVTALRRGAVLASFWATLISLLMAVGFWTMGPQIIDLMAKAPEVQTEARIYLGYVVLVPLAGVGAFMLDGIFIGATRSRDMRNMMGISFLIFVGAVALLVPAYGNHGLWAAMLISFVVRGITLGLRYPALERAVTAP</sequence>
<feature type="transmembrane region" description="Helical" evidence="7">
    <location>
        <begin position="250"/>
        <end position="269"/>
    </location>
</feature>
<keyword evidence="3" id="KW-0813">Transport</keyword>
<dbReference type="RefSeq" id="WP_025054433.1">
    <property type="nucleotide sequence ID" value="NZ_JACIFU010000001.1"/>
</dbReference>
<dbReference type="GO" id="GO:0015297">
    <property type="term" value="F:antiporter activity"/>
    <property type="evidence" value="ECO:0007669"/>
    <property type="project" value="InterPro"/>
</dbReference>
<feature type="transmembrane region" description="Helical" evidence="7">
    <location>
        <begin position="281"/>
        <end position="308"/>
    </location>
</feature>
<proteinExistence type="inferred from homology"/>
<organism evidence="8 9">
    <name type="scientific">Sulfitobacter noctilucicola</name>
    <dbReference type="NCBI Taxonomy" id="1342301"/>
    <lineage>
        <taxon>Bacteria</taxon>
        <taxon>Pseudomonadati</taxon>
        <taxon>Pseudomonadota</taxon>
        <taxon>Alphaproteobacteria</taxon>
        <taxon>Rhodobacterales</taxon>
        <taxon>Roseobacteraceae</taxon>
        <taxon>Sulfitobacter</taxon>
    </lineage>
</organism>
<name>A0A7W6M6Y7_9RHOB</name>
<evidence type="ECO:0000256" key="7">
    <source>
        <dbReference type="SAM" id="Phobius"/>
    </source>
</evidence>
<dbReference type="InterPro" id="IPR002528">
    <property type="entry name" value="MATE_fam"/>
</dbReference>
<keyword evidence="5 7" id="KW-1133">Transmembrane helix</keyword>
<evidence type="ECO:0000313" key="9">
    <source>
        <dbReference type="Proteomes" id="UP000565745"/>
    </source>
</evidence>
<dbReference type="NCBIfam" id="TIGR00797">
    <property type="entry name" value="matE"/>
    <property type="match status" value="1"/>
</dbReference>
<feature type="transmembrane region" description="Helical" evidence="7">
    <location>
        <begin position="144"/>
        <end position="164"/>
    </location>
</feature>
<dbReference type="Pfam" id="PF01554">
    <property type="entry name" value="MatE"/>
    <property type="match status" value="2"/>
</dbReference>
<comment type="caution">
    <text evidence="8">The sequence shown here is derived from an EMBL/GenBank/DDBJ whole genome shotgun (WGS) entry which is preliminary data.</text>
</comment>
<evidence type="ECO:0000256" key="5">
    <source>
        <dbReference type="ARBA" id="ARBA00022989"/>
    </source>
</evidence>
<evidence type="ECO:0000256" key="4">
    <source>
        <dbReference type="ARBA" id="ARBA00022692"/>
    </source>
</evidence>
<evidence type="ECO:0000313" key="8">
    <source>
        <dbReference type="EMBL" id="MBB4173534.1"/>
    </source>
</evidence>
<dbReference type="CDD" id="cd13136">
    <property type="entry name" value="MATE_DinF_like"/>
    <property type="match status" value="1"/>
</dbReference>
<gene>
    <name evidence="8" type="ORF">GGR93_001295</name>
</gene>
<feature type="transmembrane region" description="Helical" evidence="7">
    <location>
        <begin position="103"/>
        <end position="124"/>
    </location>
</feature>
<dbReference type="GO" id="GO:0005886">
    <property type="term" value="C:plasma membrane"/>
    <property type="evidence" value="ECO:0007669"/>
    <property type="project" value="TreeGrafter"/>
</dbReference>
<dbReference type="EMBL" id="JACIFU010000001">
    <property type="protein sequence ID" value="MBB4173534.1"/>
    <property type="molecule type" value="Genomic_DNA"/>
</dbReference>
<comment type="subcellular location">
    <subcellularLocation>
        <location evidence="1">Membrane</location>
        <topology evidence="1">Multi-pass membrane protein</topology>
    </subcellularLocation>
</comment>
<dbReference type="GO" id="GO:0042910">
    <property type="term" value="F:xenobiotic transmembrane transporter activity"/>
    <property type="evidence" value="ECO:0007669"/>
    <property type="project" value="InterPro"/>
</dbReference>
<evidence type="ECO:0000256" key="6">
    <source>
        <dbReference type="ARBA" id="ARBA00023136"/>
    </source>
</evidence>
<reference evidence="8 9" key="1">
    <citation type="submission" date="2020-08" db="EMBL/GenBank/DDBJ databases">
        <title>Genomic Encyclopedia of Type Strains, Phase IV (KMG-IV): sequencing the most valuable type-strain genomes for metagenomic binning, comparative biology and taxonomic classification.</title>
        <authorList>
            <person name="Goeker M."/>
        </authorList>
    </citation>
    <scope>NUCLEOTIDE SEQUENCE [LARGE SCALE GENOMIC DNA]</scope>
    <source>
        <strain evidence="8 9">DSM 101015</strain>
    </source>
</reference>
<keyword evidence="9" id="KW-1185">Reference proteome</keyword>
<feature type="transmembrane region" description="Helical" evidence="7">
    <location>
        <begin position="395"/>
        <end position="414"/>
    </location>
</feature>
<feature type="transmembrane region" description="Helical" evidence="7">
    <location>
        <begin position="361"/>
        <end position="383"/>
    </location>
</feature>
<feature type="transmembrane region" description="Helical" evidence="7">
    <location>
        <begin position="320"/>
        <end position="341"/>
    </location>
</feature>
<dbReference type="InterPro" id="IPR050222">
    <property type="entry name" value="MATE_MdtK"/>
</dbReference>
<accession>A0A7W6M6Y7</accession>
<feature type="transmembrane region" description="Helical" evidence="7">
    <location>
        <begin position="21"/>
        <end position="39"/>
    </location>
</feature>
<feature type="transmembrane region" description="Helical" evidence="7">
    <location>
        <begin position="51"/>
        <end position="72"/>
    </location>
</feature>
<dbReference type="Proteomes" id="UP000565745">
    <property type="component" value="Unassembled WGS sequence"/>
</dbReference>
<protein>
    <submittedName>
        <fullName evidence="8">MATE family multidrug resistance protein</fullName>
    </submittedName>
</protein>
<feature type="transmembrane region" description="Helical" evidence="7">
    <location>
        <begin position="197"/>
        <end position="219"/>
    </location>
</feature>
<dbReference type="InterPro" id="IPR044644">
    <property type="entry name" value="DinF-like"/>
</dbReference>